<dbReference type="EMBL" id="JAWJZI010000001">
    <property type="protein sequence ID" value="MDV5167942.1"/>
    <property type="molecule type" value="Genomic_DNA"/>
</dbReference>
<dbReference type="InterPro" id="IPR039424">
    <property type="entry name" value="SBP_5"/>
</dbReference>
<reference evidence="2 3" key="1">
    <citation type="submission" date="2023-10" db="EMBL/GenBank/DDBJ databases">
        <title>Marine bacteria isolated from horseshoe crab.</title>
        <authorList>
            <person name="Cheng T.H."/>
        </authorList>
    </citation>
    <scope>NUCLEOTIDE SEQUENCE [LARGE SCALE GENOMIC DNA]</scope>
    <source>
        <strain evidence="2 3">HSC6</strain>
    </source>
</reference>
<evidence type="ECO:0000313" key="3">
    <source>
        <dbReference type="Proteomes" id="UP001186452"/>
    </source>
</evidence>
<dbReference type="Proteomes" id="UP001186452">
    <property type="component" value="Unassembled WGS sequence"/>
</dbReference>
<feature type="domain" description="Solute-binding protein family 5" evidence="1">
    <location>
        <begin position="30"/>
        <end position="236"/>
    </location>
</feature>
<dbReference type="InterPro" id="IPR000914">
    <property type="entry name" value="SBP_5_dom"/>
</dbReference>
<keyword evidence="3" id="KW-1185">Reference proteome</keyword>
<gene>
    <name evidence="2" type="ORF">R2X38_02870</name>
</gene>
<name>A0ABU3ZCV9_9GAMM</name>
<organism evidence="2 3">
    <name type="scientific">Photobacterium rosenbergii</name>
    <dbReference type="NCBI Taxonomy" id="294936"/>
    <lineage>
        <taxon>Bacteria</taxon>
        <taxon>Pseudomonadati</taxon>
        <taxon>Pseudomonadota</taxon>
        <taxon>Gammaproteobacteria</taxon>
        <taxon>Vibrionales</taxon>
        <taxon>Vibrionaceae</taxon>
        <taxon>Photobacterium</taxon>
    </lineage>
</organism>
<protein>
    <submittedName>
        <fullName evidence="2">ABC transporter substrate-binding protein</fullName>
    </submittedName>
</protein>
<dbReference type="SUPFAM" id="SSF53850">
    <property type="entry name" value="Periplasmic binding protein-like II"/>
    <property type="match status" value="1"/>
</dbReference>
<dbReference type="Gene3D" id="3.40.190.10">
    <property type="entry name" value="Periplasmic binding protein-like II"/>
    <property type="match status" value="1"/>
</dbReference>
<evidence type="ECO:0000259" key="1">
    <source>
        <dbReference type="Pfam" id="PF00496"/>
    </source>
</evidence>
<proteinExistence type="predicted"/>
<accession>A0ABU3ZCV9</accession>
<dbReference type="RefSeq" id="WP_317520902.1">
    <property type="nucleotide sequence ID" value="NZ_JAWJZI010000001.1"/>
</dbReference>
<dbReference type="Pfam" id="PF00496">
    <property type="entry name" value="SBP_bac_5"/>
    <property type="match status" value="1"/>
</dbReference>
<dbReference type="PANTHER" id="PTHR30290:SF72">
    <property type="entry name" value="HTH-TYPE TRANSCRIPTIONAL REGULATOR SGRR"/>
    <property type="match status" value="1"/>
</dbReference>
<comment type="caution">
    <text evidence="2">The sequence shown here is derived from an EMBL/GenBank/DDBJ whole genome shotgun (WGS) entry which is preliminary data.</text>
</comment>
<sequence length="449" mass="51376">MPHKPLRNSERFLVRQVYTCLTTCDKTGYVQPQLAHHWQCNEEATQWRFYIRPQLQFHSNTPINAELISELFIKLQSLPEYQQELSHVLKVTASHQSVTFELNTPDLGFAALLSDLRYSIQPPAQLHKGSKITVDGCGPFQVIEQSDKRLRLQAFDHYFSHRSLTDTVTIWQFAHTPSERIQFGRSELNDPGNIQPPPKQLLETVGTEENSTQSRIENGCVFLLFNMNSGEKPLNSIQRKYLSKVLSPELVLAQDGLSELLLASQPAYSLLPSWTNIQPLQGEGADLPCQIDIAAYDHTVILDCAKALSDKLNRMGIASKVNVYPFAKFHERAALGELEESIIIASLNVDDNLPISVFRWFYSNTILHSGLSSEAKNWLHQQLNLIRERSEVKDYLEQLESIGTTMQYENWLVPLIHHRQTLRWQGVLQGVSMTDWAWPDLKNVWSDEE</sequence>
<evidence type="ECO:0000313" key="2">
    <source>
        <dbReference type="EMBL" id="MDV5167942.1"/>
    </source>
</evidence>
<dbReference type="PANTHER" id="PTHR30290">
    <property type="entry name" value="PERIPLASMIC BINDING COMPONENT OF ABC TRANSPORTER"/>
    <property type="match status" value="1"/>
</dbReference>